<dbReference type="Proteomes" id="UP001079535">
    <property type="component" value="Unassembled WGS sequence"/>
</dbReference>
<reference evidence="1" key="1">
    <citation type="submission" date="2022-11" db="EMBL/GenBank/DDBJ databases">
        <title>Temperate bacteriophages infecting mucin-degrading bacterium Ruminococcus gnavus from the human gut.</title>
        <authorList>
            <person name="Buttimer C."/>
        </authorList>
    </citation>
    <scope>NUCLEOTIDE SEQUENCE</scope>
    <source>
        <strain evidence="1">CCUG 49994</strain>
    </source>
</reference>
<protein>
    <submittedName>
        <fullName evidence="1">Uncharacterized protein</fullName>
    </submittedName>
</protein>
<organism evidence="1 2">
    <name type="scientific">Mediterraneibacter gnavus</name>
    <name type="common">Ruminococcus gnavus</name>
    <dbReference type="NCBI Taxonomy" id="33038"/>
    <lineage>
        <taxon>Bacteria</taxon>
        <taxon>Bacillati</taxon>
        <taxon>Bacillota</taxon>
        <taxon>Clostridia</taxon>
        <taxon>Lachnospirales</taxon>
        <taxon>Lachnospiraceae</taxon>
        <taxon>Mediterraneibacter</taxon>
    </lineage>
</organism>
<proteinExistence type="predicted"/>
<comment type="caution">
    <text evidence="1">The sequence shown here is derived from an EMBL/GenBank/DDBJ whole genome shotgun (WGS) entry which is preliminary data.</text>
</comment>
<name>A0A396G813_MEDGN</name>
<dbReference type="AlphaFoldDB" id="A0A396G813"/>
<dbReference type="RefSeq" id="WP_118401204.1">
    <property type="nucleotide sequence ID" value="NZ_JAPRAY010000003.1"/>
</dbReference>
<dbReference type="EMBL" id="JAPRAY010000003">
    <property type="protein sequence ID" value="MCZ0666505.1"/>
    <property type="molecule type" value="Genomic_DNA"/>
</dbReference>
<gene>
    <name evidence="1" type="ORF">OZZ17_02995</name>
</gene>
<evidence type="ECO:0000313" key="1">
    <source>
        <dbReference type="EMBL" id="MCZ0666505.1"/>
    </source>
</evidence>
<sequence>MANQFGKQMANREVCDMVFVDYKTKEPFLFCDYANTSSQELTGENVFAYGGKGHPKKITFSGERAGTITIETQIQTPKLWELMTGGKSSKTAEIMKRVKVKVGESNKVSITDTKVTLTKENVWVYDGADSNMETKLEVTTVSGQDITLKDSKAEGTEVVVFYLATRNDVYNISIRSTDFPKAFTVYGDTYMKTTDEDVLPYLFKAYKVVPQANMSLSFASSGDPGTVTLTCDMMVDDDGNMLDLTLLPDEDEPGE</sequence>
<evidence type="ECO:0000313" key="2">
    <source>
        <dbReference type="Proteomes" id="UP001079535"/>
    </source>
</evidence>
<accession>A0A396G813</accession>